<keyword evidence="1" id="KW-0812">Transmembrane</keyword>
<protein>
    <submittedName>
        <fullName evidence="2">Uncharacterized protein</fullName>
    </submittedName>
</protein>
<proteinExistence type="predicted"/>
<accession>A0A078QKF1</accession>
<keyword evidence="1" id="KW-1133">Transmembrane helix</keyword>
<organism evidence="2 3">
    <name type="scientific">Phocaeicola vulgatus str. 3775 SL</name>
    <name type="common">B</name>
    <name type="synonym">iv</name>
    <dbReference type="NCBI Taxonomy" id="1339350"/>
    <lineage>
        <taxon>Bacteria</taxon>
        <taxon>Pseudomonadati</taxon>
        <taxon>Bacteroidota</taxon>
        <taxon>Bacteroidia</taxon>
        <taxon>Bacteroidales</taxon>
        <taxon>Bacteroidaceae</taxon>
        <taxon>Phocaeicola</taxon>
    </lineage>
</organism>
<sequence>MKTAMEKKEIGLMRQIGYLSFVVVLLYGLTLFAVSCDNDEDPPLPPAVEKVVLAFGVDQGEGQLSAKPELENTAAEKIGELISPAEIAKGTTVHFRATHSKSWTIMYWKVNGVIIRSVEPEQTFVIDEHKEVRVAFKPYKSPEPEGL</sequence>
<comment type="caution">
    <text evidence="2">The sequence shown here is derived from an EMBL/GenBank/DDBJ whole genome shotgun (WGS) entry which is preliminary data.</text>
</comment>
<dbReference type="EMBL" id="JNHI01000107">
    <property type="protein sequence ID" value="KDS23665.1"/>
    <property type="molecule type" value="Genomic_DNA"/>
</dbReference>
<evidence type="ECO:0000313" key="2">
    <source>
        <dbReference type="EMBL" id="KDS23665.1"/>
    </source>
</evidence>
<reference evidence="2 3" key="1">
    <citation type="submission" date="2014-04" db="EMBL/GenBank/DDBJ databases">
        <authorList>
            <person name="Sears C."/>
            <person name="Carroll K."/>
            <person name="Sack B.R."/>
            <person name="Qadri F."/>
            <person name="Myers L.L."/>
            <person name="Chung G.-T."/>
            <person name="Escheverria P."/>
            <person name="Fraser C.M."/>
            <person name="Sadzewicz L."/>
            <person name="Shefchek K.A."/>
            <person name="Tallon L."/>
            <person name="Das S.P."/>
            <person name="Daugherty S."/>
            <person name="Mongodin E.F."/>
        </authorList>
    </citation>
    <scope>NUCLEOTIDE SEQUENCE [LARGE SCALE GENOMIC DNA]</scope>
    <source>
        <strain evidence="3">3775 SL(B) 10 (iv)</strain>
    </source>
</reference>
<dbReference type="Proteomes" id="UP000028134">
    <property type="component" value="Unassembled WGS sequence"/>
</dbReference>
<name>A0A078QKF1_PHOVU</name>
<dbReference type="RefSeq" id="WP_007659487.1">
    <property type="nucleotide sequence ID" value="NZ_JNHI01000107.1"/>
</dbReference>
<dbReference type="AlphaFoldDB" id="A0A078QKF1"/>
<dbReference type="PATRIC" id="fig|1339350.3.peg.4539"/>
<gene>
    <name evidence="2" type="ORF">M097_4801</name>
</gene>
<feature type="transmembrane region" description="Helical" evidence="1">
    <location>
        <begin position="12"/>
        <end position="34"/>
    </location>
</feature>
<evidence type="ECO:0000313" key="3">
    <source>
        <dbReference type="Proteomes" id="UP000028134"/>
    </source>
</evidence>
<keyword evidence="1" id="KW-0472">Membrane</keyword>
<dbReference type="GeneID" id="99673125"/>
<evidence type="ECO:0000256" key="1">
    <source>
        <dbReference type="SAM" id="Phobius"/>
    </source>
</evidence>